<keyword evidence="7 8" id="KW-0472">Membrane</keyword>
<protein>
    <recommendedName>
        <fullName evidence="4 8">Protein PNS1</fullName>
    </recommendedName>
</protein>
<evidence type="ECO:0000256" key="7">
    <source>
        <dbReference type="ARBA" id="ARBA00023136"/>
    </source>
</evidence>
<keyword evidence="10" id="KW-1185">Reference proteome</keyword>
<keyword evidence="6 8" id="KW-1133">Transmembrane helix</keyword>
<dbReference type="Pfam" id="PF04515">
    <property type="entry name" value="Choline_transpo"/>
    <property type="match status" value="1"/>
</dbReference>
<evidence type="ECO:0000256" key="2">
    <source>
        <dbReference type="ARBA" id="ARBA00004651"/>
    </source>
</evidence>
<name>A0A9W6Z2G3_AMBMO</name>
<keyword evidence="5 8" id="KW-0812">Transmembrane</keyword>
<dbReference type="AlphaFoldDB" id="A0A9W6Z2G3"/>
<organism evidence="9 10">
    <name type="scientific">Ambrosiozyma monospora</name>
    <name type="common">Yeast</name>
    <name type="synonym">Endomycopsis monosporus</name>
    <dbReference type="NCBI Taxonomy" id="43982"/>
    <lineage>
        <taxon>Eukaryota</taxon>
        <taxon>Fungi</taxon>
        <taxon>Dikarya</taxon>
        <taxon>Ascomycota</taxon>
        <taxon>Saccharomycotina</taxon>
        <taxon>Pichiomycetes</taxon>
        <taxon>Pichiales</taxon>
        <taxon>Pichiaceae</taxon>
        <taxon>Ambrosiozyma</taxon>
    </lineage>
</organism>
<evidence type="ECO:0000256" key="3">
    <source>
        <dbReference type="ARBA" id="ARBA00007168"/>
    </source>
</evidence>
<comment type="caution">
    <text evidence="8">Lacks conserved residue(s) required for the propagation of feature annotation.</text>
</comment>
<sequence length="252" mass="28790">MVATSVGIFGSWYFFHNSVIKPINPAWGSFKRAITYSFGSICFGSLIVSVVKTARVTLQILKSKVQDRRSRDLQDGNCDSDAMLMCALYCILSILEWIAQEAEYWIKWFNKFAYSYLALYGKDYFSSARDTFEILKYKGILVLITDCLVDTTLNLYAILVALISSGLYALGFYSIPRFAELSHEFLVIGFVLQIILAFFITKVTLNSLNSGFITFLVALCIKPEVFEENYHEEFVKLTNYYPEISHTLKVPF</sequence>
<dbReference type="GO" id="GO:0005886">
    <property type="term" value="C:plasma membrane"/>
    <property type="evidence" value="ECO:0007669"/>
    <property type="project" value="UniProtKB-SubCell"/>
</dbReference>
<evidence type="ECO:0000256" key="1">
    <source>
        <dbReference type="ARBA" id="ARBA00002957"/>
    </source>
</evidence>
<feature type="transmembrane region" description="Helical" evidence="8">
    <location>
        <begin position="153"/>
        <end position="173"/>
    </location>
</feature>
<comment type="function">
    <text evidence="1 8">Probably involved in transport through the plasma membrane.</text>
</comment>
<dbReference type="OrthoDB" id="44736at2759"/>
<dbReference type="GO" id="GO:0022857">
    <property type="term" value="F:transmembrane transporter activity"/>
    <property type="evidence" value="ECO:0007669"/>
    <property type="project" value="UniProtKB-UniRule"/>
</dbReference>
<dbReference type="Proteomes" id="UP001165063">
    <property type="component" value="Unassembled WGS sequence"/>
</dbReference>
<evidence type="ECO:0000256" key="8">
    <source>
        <dbReference type="RuleBase" id="RU368066"/>
    </source>
</evidence>
<comment type="caution">
    <text evidence="9">The sequence shown here is derived from an EMBL/GenBank/DDBJ whole genome shotgun (WGS) entry which is preliminary data.</text>
</comment>
<dbReference type="PANTHER" id="PTHR12385:SF4">
    <property type="entry name" value="PROTEIN PNS1"/>
    <property type="match status" value="1"/>
</dbReference>
<accession>A0A9W6Z2G3</accession>
<comment type="subcellular location">
    <subcellularLocation>
        <location evidence="2 8">Cell membrane</location>
        <topology evidence="2 8">Multi-pass membrane protein</topology>
    </subcellularLocation>
</comment>
<comment type="similarity">
    <text evidence="3 8">Belongs to the CTL (choline transporter-like) family.</text>
</comment>
<evidence type="ECO:0000313" key="9">
    <source>
        <dbReference type="EMBL" id="GMG39257.1"/>
    </source>
</evidence>
<evidence type="ECO:0000313" key="10">
    <source>
        <dbReference type="Proteomes" id="UP001165063"/>
    </source>
</evidence>
<evidence type="ECO:0000256" key="4">
    <source>
        <dbReference type="ARBA" id="ARBA00015388"/>
    </source>
</evidence>
<dbReference type="PANTHER" id="PTHR12385">
    <property type="entry name" value="CHOLINE TRANSPORTER-LIKE (SLC FAMILY 44)"/>
    <property type="match status" value="1"/>
</dbReference>
<evidence type="ECO:0000256" key="6">
    <source>
        <dbReference type="ARBA" id="ARBA00022989"/>
    </source>
</evidence>
<reference evidence="9" key="1">
    <citation type="submission" date="2023-04" db="EMBL/GenBank/DDBJ databases">
        <title>Ambrosiozyma monospora NBRC 1965.</title>
        <authorList>
            <person name="Ichikawa N."/>
            <person name="Sato H."/>
            <person name="Tonouchi N."/>
        </authorList>
    </citation>
    <scope>NUCLEOTIDE SEQUENCE</scope>
    <source>
        <strain evidence="9">NBRC 1965</strain>
    </source>
</reference>
<gene>
    <name evidence="9" type="ORF">Amon01_000519000</name>
</gene>
<proteinExistence type="inferred from homology"/>
<evidence type="ECO:0000256" key="5">
    <source>
        <dbReference type="ARBA" id="ARBA00022692"/>
    </source>
</evidence>
<dbReference type="EMBL" id="BSXU01002765">
    <property type="protein sequence ID" value="GMG39257.1"/>
    <property type="molecule type" value="Genomic_DNA"/>
</dbReference>
<dbReference type="InterPro" id="IPR007603">
    <property type="entry name" value="Choline_transptr-like"/>
</dbReference>
<feature type="transmembrane region" description="Helical" evidence="8">
    <location>
        <begin position="185"/>
        <end position="205"/>
    </location>
</feature>
<feature type="transmembrane region" description="Helical" evidence="8">
    <location>
        <begin position="34"/>
        <end position="61"/>
    </location>
</feature>